<comment type="caution">
    <text evidence="2">The sequence shown here is derived from an EMBL/GenBank/DDBJ whole genome shotgun (WGS) entry which is preliminary data.</text>
</comment>
<proteinExistence type="predicted"/>
<gene>
    <name evidence="2" type="ORF">CYNAS_LOCUS7742</name>
</gene>
<accession>A0AA36M1L3</accession>
<dbReference type="AlphaFoldDB" id="A0AA36M1L3"/>
<evidence type="ECO:0000313" key="2">
    <source>
        <dbReference type="EMBL" id="CAJ0595759.1"/>
    </source>
</evidence>
<keyword evidence="3" id="KW-1185">Reference proteome</keyword>
<reference evidence="2" key="1">
    <citation type="submission" date="2023-07" db="EMBL/GenBank/DDBJ databases">
        <authorList>
            <consortium name="CYATHOMIX"/>
        </authorList>
    </citation>
    <scope>NUCLEOTIDE SEQUENCE</scope>
    <source>
        <strain evidence="2">N/A</strain>
    </source>
</reference>
<name>A0AA36M1L3_CYLNA</name>
<dbReference type="Proteomes" id="UP001176961">
    <property type="component" value="Unassembled WGS sequence"/>
</dbReference>
<organism evidence="2 3">
    <name type="scientific">Cylicocyclus nassatus</name>
    <name type="common">Nematode worm</name>
    <dbReference type="NCBI Taxonomy" id="53992"/>
    <lineage>
        <taxon>Eukaryota</taxon>
        <taxon>Metazoa</taxon>
        <taxon>Ecdysozoa</taxon>
        <taxon>Nematoda</taxon>
        <taxon>Chromadorea</taxon>
        <taxon>Rhabditida</taxon>
        <taxon>Rhabditina</taxon>
        <taxon>Rhabditomorpha</taxon>
        <taxon>Strongyloidea</taxon>
        <taxon>Strongylidae</taxon>
        <taxon>Cylicocyclus</taxon>
    </lineage>
</organism>
<sequence length="79" mass="9378">MPENPEPNARLKRKPQNRPDSTTARRTRMLRKIKIEDDHLKKIADEIMAEKRRLCIKREELALALREKEQAEVEEAEQS</sequence>
<protein>
    <submittedName>
        <fullName evidence="2">Uncharacterized protein</fullName>
    </submittedName>
</protein>
<evidence type="ECO:0000313" key="3">
    <source>
        <dbReference type="Proteomes" id="UP001176961"/>
    </source>
</evidence>
<feature type="region of interest" description="Disordered" evidence="1">
    <location>
        <begin position="1"/>
        <end position="26"/>
    </location>
</feature>
<dbReference type="EMBL" id="CATQJL010000112">
    <property type="protein sequence ID" value="CAJ0595759.1"/>
    <property type="molecule type" value="Genomic_DNA"/>
</dbReference>
<evidence type="ECO:0000256" key="1">
    <source>
        <dbReference type="SAM" id="MobiDB-lite"/>
    </source>
</evidence>